<feature type="region of interest" description="Disordered" evidence="6">
    <location>
        <begin position="166"/>
        <end position="201"/>
    </location>
</feature>
<reference evidence="8 9" key="1">
    <citation type="journal article" date="2015" name="Genome Biol.">
        <title>Comparative genomics of Steinernema reveals deeply conserved gene regulatory networks.</title>
        <authorList>
            <person name="Dillman A.R."/>
            <person name="Macchietto M."/>
            <person name="Porter C.F."/>
            <person name="Rogers A."/>
            <person name="Williams B."/>
            <person name="Antoshechkin I."/>
            <person name="Lee M.M."/>
            <person name="Goodwin Z."/>
            <person name="Lu X."/>
            <person name="Lewis E.E."/>
            <person name="Goodrich-Blair H."/>
            <person name="Stock S.P."/>
            <person name="Adams B.J."/>
            <person name="Sternberg P.W."/>
            <person name="Mortazavi A."/>
        </authorList>
    </citation>
    <scope>NUCLEOTIDE SEQUENCE [LARGE SCALE GENOMIC DNA]</scope>
    <source>
        <strain evidence="8 9">ALL</strain>
    </source>
</reference>
<feature type="domain" description="CCHC-type" evidence="7">
    <location>
        <begin position="83"/>
        <end position="98"/>
    </location>
</feature>
<keyword evidence="1" id="KW-0479">Metal-binding</keyword>
<evidence type="ECO:0000256" key="1">
    <source>
        <dbReference type="ARBA" id="ARBA00022723"/>
    </source>
</evidence>
<reference evidence="8 9" key="2">
    <citation type="journal article" date="2019" name="G3 (Bethesda)">
        <title>Hybrid Assembly of the Genome of the Entomopathogenic Nematode Steinernema carpocapsae Identifies the X-Chromosome.</title>
        <authorList>
            <person name="Serra L."/>
            <person name="Macchietto M."/>
            <person name="Macias-Munoz A."/>
            <person name="McGill C.J."/>
            <person name="Rodriguez I.M."/>
            <person name="Rodriguez B."/>
            <person name="Murad R."/>
            <person name="Mortazavi A."/>
        </authorList>
    </citation>
    <scope>NUCLEOTIDE SEQUENCE [LARGE SCALE GENOMIC DNA]</scope>
    <source>
        <strain evidence="8 9">ALL</strain>
    </source>
</reference>
<dbReference type="Gene3D" id="4.10.60.10">
    <property type="entry name" value="Zinc finger, CCHC-type"/>
    <property type="match status" value="2"/>
</dbReference>
<comment type="caution">
    <text evidence="8">The sequence shown here is derived from an EMBL/GenBank/DDBJ whole genome shotgun (WGS) entry which is preliminary data.</text>
</comment>
<evidence type="ECO:0000313" key="9">
    <source>
        <dbReference type="Proteomes" id="UP000298663"/>
    </source>
</evidence>
<evidence type="ECO:0000256" key="5">
    <source>
        <dbReference type="PROSITE-ProRule" id="PRU00047"/>
    </source>
</evidence>
<organism evidence="8 9">
    <name type="scientific">Steinernema carpocapsae</name>
    <name type="common">Entomopathogenic nematode</name>
    <dbReference type="NCBI Taxonomy" id="34508"/>
    <lineage>
        <taxon>Eukaryota</taxon>
        <taxon>Metazoa</taxon>
        <taxon>Ecdysozoa</taxon>
        <taxon>Nematoda</taxon>
        <taxon>Chromadorea</taxon>
        <taxon>Rhabditida</taxon>
        <taxon>Tylenchina</taxon>
        <taxon>Panagrolaimomorpha</taxon>
        <taxon>Strongyloidoidea</taxon>
        <taxon>Steinernematidae</taxon>
        <taxon>Steinernema</taxon>
    </lineage>
</organism>
<dbReference type="AlphaFoldDB" id="A0A4U8UMJ1"/>
<dbReference type="Pfam" id="PF00098">
    <property type="entry name" value="zf-CCHC"/>
    <property type="match status" value="4"/>
</dbReference>
<dbReference type="SMART" id="SM00343">
    <property type="entry name" value="ZnF_C2HC"/>
    <property type="match status" value="4"/>
</dbReference>
<dbReference type="GO" id="GO:0005730">
    <property type="term" value="C:nucleolus"/>
    <property type="evidence" value="ECO:0007669"/>
    <property type="project" value="TreeGrafter"/>
</dbReference>
<dbReference type="InterPro" id="IPR001878">
    <property type="entry name" value="Znf_CCHC"/>
</dbReference>
<keyword evidence="9" id="KW-1185">Reference proteome</keyword>
<evidence type="ECO:0000256" key="2">
    <source>
        <dbReference type="ARBA" id="ARBA00022737"/>
    </source>
</evidence>
<dbReference type="Proteomes" id="UP000298663">
    <property type="component" value="Chromosome X"/>
</dbReference>
<proteinExistence type="predicted"/>
<dbReference type="FunFam" id="4.10.60.10:FF:000091">
    <property type="entry name" value="Zinc finger CCHC-type-containing 9"/>
    <property type="match status" value="1"/>
</dbReference>
<evidence type="ECO:0000259" key="7">
    <source>
        <dbReference type="PROSITE" id="PS50158"/>
    </source>
</evidence>
<dbReference type="EMBL" id="AZBU02000001">
    <property type="protein sequence ID" value="TMS33839.1"/>
    <property type="molecule type" value="Genomic_DNA"/>
</dbReference>
<dbReference type="PANTHER" id="PTHR46242">
    <property type="entry name" value="ZINC FINGER CCHC DOMAIN-CONTAINING PROTEIN 9 ZCCHC9"/>
    <property type="match status" value="1"/>
</dbReference>
<dbReference type="InterPro" id="IPR042246">
    <property type="entry name" value="ZCCHC9"/>
</dbReference>
<dbReference type="EMBL" id="CM016762">
    <property type="protein sequence ID" value="TMS33839.1"/>
    <property type="molecule type" value="Genomic_DNA"/>
</dbReference>
<keyword evidence="2" id="KW-0677">Repeat</keyword>
<dbReference type="PROSITE" id="PS50158">
    <property type="entry name" value="ZF_CCHC"/>
    <property type="match status" value="3"/>
</dbReference>
<dbReference type="GO" id="GO:0003676">
    <property type="term" value="F:nucleic acid binding"/>
    <property type="evidence" value="ECO:0007669"/>
    <property type="project" value="InterPro"/>
</dbReference>
<dbReference type="InterPro" id="IPR036875">
    <property type="entry name" value="Znf_CCHC_sf"/>
</dbReference>
<evidence type="ECO:0000256" key="3">
    <source>
        <dbReference type="ARBA" id="ARBA00022771"/>
    </source>
</evidence>
<protein>
    <recommendedName>
        <fullName evidence="7">CCHC-type domain-containing protein</fullName>
    </recommendedName>
</protein>
<feature type="domain" description="CCHC-type" evidence="7">
    <location>
        <begin position="57"/>
        <end position="71"/>
    </location>
</feature>
<accession>A0A4U8UMJ1</accession>
<dbReference type="STRING" id="34508.A0A4U8UMJ1"/>
<feature type="domain" description="CCHC-type" evidence="7">
    <location>
        <begin position="109"/>
        <end position="124"/>
    </location>
</feature>
<feature type="compositionally biased region" description="Low complexity" evidence="6">
    <location>
        <begin position="167"/>
        <end position="176"/>
    </location>
</feature>
<dbReference type="GO" id="GO:0008270">
    <property type="term" value="F:zinc ion binding"/>
    <property type="evidence" value="ECO:0007669"/>
    <property type="project" value="UniProtKB-KW"/>
</dbReference>
<keyword evidence="3 5" id="KW-0863">Zinc-finger</keyword>
<dbReference type="OrthoDB" id="3863715at2759"/>
<dbReference type="SUPFAM" id="SSF57756">
    <property type="entry name" value="Retrovirus zinc finger-like domains"/>
    <property type="match status" value="2"/>
</dbReference>
<evidence type="ECO:0000313" key="8">
    <source>
        <dbReference type="EMBL" id="TMS33839.1"/>
    </source>
</evidence>
<dbReference type="PANTHER" id="PTHR46242:SF1">
    <property type="entry name" value="ZINC FINGER CCHC DOMAIN-CONTAINING PROTEIN 9"/>
    <property type="match status" value="1"/>
</dbReference>
<sequence length="201" mass="22393">MDKPCGQTLQDIKKFVTKQVRSGQITRVEGGEIVKKWKMREHRRVGRQTGKKAAQFCFNCRETGHKVSDCPHSNETQITSGMCFKCGSTEHTSSKCPRKNVKGFPYASCFICKQQGHLSRDCPENSKGIYPNGGSCNVCGSQMHLRKDCPSLQTKEKKFQDVELVADGPDVGGDMDVPMKKVSSKQTEDASVKKGPKRVKF</sequence>
<keyword evidence="4" id="KW-0862">Zinc</keyword>
<evidence type="ECO:0000256" key="4">
    <source>
        <dbReference type="ARBA" id="ARBA00022833"/>
    </source>
</evidence>
<name>A0A4U8UMJ1_STECR</name>
<dbReference type="GO" id="GO:0019899">
    <property type="term" value="F:enzyme binding"/>
    <property type="evidence" value="ECO:0007669"/>
    <property type="project" value="UniProtKB-ARBA"/>
</dbReference>
<evidence type="ECO:0000256" key="6">
    <source>
        <dbReference type="SAM" id="MobiDB-lite"/>
    </source>
</evidence>
<gene>
    <name evidence="8" type="ORF">L596_001530</name>
</gene>